<dbReference type="EMBL" id="MHFR01000039">
    <property type="protein sequence ID" value="OGW97781.1"/>
    <property type="molecule type" value="Genomic_DNA"/>
</dbReference>
<evidence type="ECO:0000259" key="6">
    <source>
        <dbReference type="PROSITE" id="PS51898"/>
    </source>
</evidence>
<dbReference type="InterPro" id="IPR050090">
    <property type="entry name" value="Tyrosine_recombinase_XerCD"/>
</dbReference>
<reference evidence="8 9" key="1">
    <citation type="journal article" date="2016" name="Nat. Commun.">
        <title>Thousands of microbial genomes shed light on interconnected biogeochemical processes in an aquifer system.</title>
        <authorList>
            <person name="Anantharaman K."/>
            <person name="Brown C.T."/>
            <person name="Hug L.A."/>
            <person name="Sharon I."/>
            <person name="Castelle C.J."/>
            <person name="Probst A.J."/>
            <person name="Thomas B.C."/>
            <person name="Singh A."/>
            <person name="Wilkins M.J."/>
            <person name="Karaoz U."/>
            <person name="Brodie E.L."/>
            <person name="Williams K.H."/>
            <person name="Hubbard S.S."/>
            <person name="Banfield J.F."/>
        </authorList>
    </citation>
    <scope>NUCLEOTIDE SEQUENCE [LARGE SCALE GENOMIC DNA]</scope>
</reference>
<dbReference type="GO" id="GO:0006310">
    <property type="term" value="P:DNA recombination"/>
    <property type="evidence" value="ECO:0007669"/>
    <property type="project" value="UniProtKB-KW"/>
</dbReference>
<proteinExistence type="predicted"/>
<comment type="caution">
    <text evidence="8">The sequence shown here is derived from an EMBL/GenBank/DDBJ whole genome shotgun (WGS) entry which is preliminary data.</text>
</comment>
<evidence type="ECO:0000259" key="7">
    <source>
        <dbReference type="PROSITE" id="PS51900"/>
    </source>
</evidence>
<dbReference type="InterPro" id="IPR004107">
    <property type="entry name" value="Integrase_SAM-like_N"/>
</dbReference>
<dbReference type="InterPro" id="IPR002104">
    <property type="entry name" value="Integrase_catalytic"/>
</dbReference>
<dbReference type="InterPro" id="IPR013762">
    <property type="entry name" value="Integrase-like_cat_sf"/>
</dbReference>
<dbReference type="PANTHER" id="PTHR30349:SF81">
    <property type="entry name" value="TYROSINE RECOMBINASE XERC"/>
    <property type="match status" value="1"/>
</dbReference>
<dbReference type="GO" id="GO:0003677">
    <property type="term" value="F:DNA binding"/>
    <property type="evidence" value="ECO:0007669"/>
    <property type="project" value="UniProtKB-UniRule"/>
</dbReference>
<keyword evidence="2" id="KW-0229">DNA integration</keyword>
<dbReference type="PROSITE" id="PS51900">
    <property type="entry name" value="CB"/>
    <property type="match status" value="1"/>
</dbReference>
<evidence type="ECO:0008006" key="10">
    <source>
        <dbReference type="Google" id="ProtNLM"/>
    </source>
</evidence>
<dbReference type="PROSITE" id="PS51898">
    <property type="entry name" value="TYR_RECOMBINASE"/>
    <property type="match status" value="1"/>
</dbReference>
<evidence type="ECO:0000313" key="8">
    <source>
        <dbReference type="EMBL" id="OGW97781.1"/>
    </source>
</evidence>
<dbReference type="CDD" id="cd00798">
    <property type="entry name" value="INT_XerDC_C"/>
    <property type="match status" value="1"/>
</dbReference>
<dbReference type="InterPro" id="IPR011010">
    <property type="entry name" value="DNA_brk_join_enz"/>
</dbReference>
<dbReference type="PANTHER" id="PTHR30349">
    <property type="entry name" value="PHAGE INTEGRASE-RELATED"/>
    <property type="match status" value="1"/>
</dbReference>
<accession>A0A1G1KY07</accession>
<name>A0A1G1KY07_9BACT</name>
<evidence type="ECO:0000256" key="5">
    <source>
        <dbReference type="PROSITE-ProRule" id="PRU01248"/>
    </source>
</evidence>
<sequence length="291" mass="33697">MKNAVTQFITFLGARNVSERTRSAYAKTLNEYAEFLQNHVSNWRAVKHSQVLAFLSTFKEKAFAPATMAGKISAIRTFHKFLINENDLPFTNLCQIRRPKISRRIPEYLTLDEISRLLHAVRERTEEGLKNRAMIELMYSSGLRVAEICGLKTSALDFKAGLLRCLGKGLKERMVPIGKRAIKACVQYWTKYRSKKNAKLCNFFVTEKSKPVTGQRVRHFLKFYAERIKLKKRLYPHMLRHTAATHFLQAGANIRLVQEFLGHSSVSTTQIYTHLSNRFIKDSYLKYFPRA</sequence>
<dbReference type="GO" id="GO:0015074">
    <property type="term" value="P:DNA integration"/>
    <property type="evidence" value="ECO:0007669"/>
    <property type="project" value="UniProtKB-KW"/>
</dbReference>
<gene>
    <name evidence="8" type="ORF">A3G33_08080</name>
</gene>
<dbReference type="Proteomes" id="UP000178187">
    <property type="component" value="Unassembled WGS sequence"/>
</dbReference>
<feature type="domain" description="Tyr recombinase" evidence="6">
    <location>
        <begin position="104"/>
        <end position="285"/>
    </location>
</feature>
<evidence type="ECO:0000256" key="4">
    <source>
        <dbReference type="ARBA" id="ARBA00023172"/>
    </source>
</evidence>
<evidence type="ECO:0000313" key="9">
    <source>
        <dbReference type="Proteomes" id="UP000178187"/>
    </source>
</evidence>
<dbReference type="SUPFAM" id="SSF56349">
    <property type="entry name" value="DNA breaking-rejoining enzymes"/>
    <property type="match status" value="1"/>
</dbReference>
<organism evidence="8 9">
    <name type="scientific">Candidatus Danuiimicrobium aquiferis</name>
    <dbReference type="NCBI Taxonomy" id="1801832"/>
    <lineage>
        <taxon>Bacteria</taxon>
        <taxon>Pseudomonadati</taxon>
        <taxon>Candidatus Omnitrophota</taxon>
        <taxon>Candidatus Danuiimicrobium</taxon>
    </lineage>
</organism>
<dbReference type="InterPro" id="IPR010998">
    <property type="entry name" value="Integrase_recombinase_N"/>
</dbReference>
<protein>
    <recommendedName>
        <fullName evidence="10">Tyrosine recombinase XerC</fullName>
    </recommendedName>
</protein>
<evidence type="ECO:0000256" key="3">
    <source>
        <dbReference type="ARBA" id="ARBA00023125"/>
    </source>
</evidence>
<dbReference type="InterPro" id="IPR044068">
    <property type="entry name" value="CB"/>
</dbReference>
<keyword evidence="1" id="KW-0159">Chromosome partition</keyword>
<evidence type="ECO:0000256" key="2">
    <source>
        <dbReference type="ARBA" id="ARBA00022908"/>
    </source>
</evidence>
<dbReference type="Pfam" id="PF00589">
    <property type="entry name" value="Phage_integrase"/>
    <property type="match status" value="1"/>
</dbReference>
<keyword evidence="4" id="KW-0233">DNA recombination</keyword>
<dbReference type="Gene3D" id="1.10.443.10">
    <property type="entry name" value="Intergrase catalytic core"/>
    <property type="match status" value="1"/>
</dbReference>
<dbReference type="GO" id="GO:0007059">
    <property type="term" value="P:chromosome segregation"/>
    <property type="evidence" value="ECO:0007669"/>
    <property type="project" value="UniProtKB-KW"/>
</dbReference>
<evidence type="ECO:0000256" key="1">
    <source>
        <dbReference type="ARBA" id="ARBA00022829"/>
    </source>
</evidence>
<dbReference type="Pfam" id="PF02899">
    <property type="entry name" value="Phage_int_SAM_1"/>
    <property type="match status" value="1"/>
</dbReference>
<dbReference type="AlphaFoldDB" id="A0A1G1KY07"/>
<dbReference type="Gene3D" id="1.10.150.130">
    <property type="match status" value="1"/>
</dbReference>
<feature type="domain" description="Core-binding (CB)" evidence="7">
    <location>
        <begin position="1"/>
        <end position="83"/>
    </location>
</feature>
<keyword evidence="3 5" id="KW-0238">DNA-binding</keyword>